<name>A0ABR2MA42_9ASPA</name>
<reference evidence="1 2" key="1">
    <citation type="journal article" date="2022" name="Nat. Plants">
        <title>Genomes of leafy and leafless Platanthera orchids illuminate the evolution of mycoheterotrophy.</title>
        <authorList>
            <person name="Li M.H."/>
            <person name="Liu K.W."/>
            <person name="Li Z."/>
            <person name="Lu H.C."/>
            <person name="Ye Q.L."/>
            <person name="Zhang D."/>
            <person name="Wang J.Y."/>
            <person name="Li Y.F."/>
            <person name="Zhong Z.M."/>
            <person name="Liu X."/>
            <person name="Yu X."/>
            <person name="Liu D.K."/>
            <person name="Tu X.D."/>
            <person name="Liu B."/>
            <person name="Hao Y."/>
            <person name="Liao X.Y."/>
            <person name="Jiang Y.T."/>
            <person name="Sun W.H."/>
            <person name="Chen J."/>
            <person name="Chen Y.Q."/>
            <person name="Ai Y."/>
            <person name="Zhai J.W."/>
            <person name="Wu S.S."/>
            <person name="Zhou Z."/>
            <person name="Hsiao Y.Y."/>
            <person name="Wu W.L."/>
            <person name="Chen Y.Y."/>
            <person name="Lin Y.F."/>
            <person name="Hsu J.L."/>
            <person name="Li C.Y."/>
            <person name="Wang Z.W."/>
            <person name="Zhao X."/>
            <person name="Zhong W.Y."/>
            <person name="Ma X.K."/>
            <person name="Ma L."/>
            <person name="Huang J."/>
            <person name="Chen G.Z."/>
            <person name="Huang M.Z."/>
            <person name="Huang L."/>
            <person name="Peng D.H."/>
            <person name="Luo Y.B."/>
            <person name="Zou S.Q."/>
            <person name="Chen S.P."/>
            <person name="Lan S."/>
            <person name="Tsai W.C."/>
            <person name="Van de Peer Y."/>
            <person name="Liu Z.J."/>
        </authorList>
    </citation>
    <scope>NUCLEOTIDE SEQUENCE [LARGE SCALE GENOMIC DNA]</scope>
    <source>
        <strain evidence="1">Lor288</strain>
    </source>
</reference>
<evidence type="ECO:0000313" key="2">
    <source>
        <dbReference type="Proteomes" id="UP001412067"/>
    </source>
</evidence>
<comment type="caution">
    <text evidence="1">The sequence shown here is derived from an EMBL/GenBank/DDBJ whole genome shotgun (WGS) entry which is preliminary data.</text>
</comment>
<proteinExistence type="predicted"/>
<sequence>MGGTHSIHLLLHDSMGQPTQVGADGVELYTDLEACHSSGLIVSRNCGMVAIRSCGQILYWELLHQASPPDKDVSKSFLSRPFAVIESRLNGYHALNGSISAINPSGGTSVSCTDNGTSSNADVIVYGGTHESDFRDIKTIVECLADELINVVKGSSNM</sequence>
<evidence type="ECO:0000313" key="1">
    <source>
        <dbReference type="EMBL" id="KAK8960928.1"/>
    </source>
</evidence>
<keyword evidence="2" id="KW-1185">Reference proteome</keyword>
<protein>
    <submittedName>
        <fullName evidence="1">Uncharacterized protein</fullName>
    </submittedName>
</protein>
<dbReference type="EMBL" id="JBBWWR010000010">
    <property type="protein sequence ID" value="KAK8960928.1"/>
    <property type="molecule type" value="Genomic_DNA"/>
</dbReference>
<organism evidence="1 2">
    <name type="scientific">Platanthera guangdongensis</name>
    <dbReference type="NCBI Taxonomy" id="2320717"/>
    <lineage>
        <taxon>Eukaryota</taxon>
        <taxon>Viridiplantae</taxon>
        <taxon>Streptophyta</taxon>
        <taxon>Embryophyta</taxon>
        <taxon>Tracheophyta</taxon>
        <taxon>Spermatophyta</taxon>
        <taxon>Magnoliopsida</taxon>
        <taxon>Liliopsida</taxon>
        <taxon>Asparagales</taxon>
        <taxon>Orchidaceae</taxon>
        <taxon>Orchidoideae</taxon>
        <taxon>Orchideae</taxon>
        <taxon>Orchidinae</taxon>
        <taxon>Platanthera</taxon>
    </lineage>
</organism>
<dbReference type="Proteomes" id="UP001412067">
    <property type="component" value="Unassembled WGS sequence"/>
</dbReference>
<gene>
    <name evidence="1" type="ORF">KSP40_PGU000595</name>
</gene>
<accession>A0ABR2MA42</accession>